<evidence type="ECO:0000313" key="2">
    <source>
        <dbReference type="EMBL" id="KAF2157967.1"/>
    </source>
</evidence>
<dbReference type="InterPro" id="IPR047128">
    <property type="entry name" value="PhyH"/>
</dbReference>
<reference evidence="2" key="1">
    <citation type="journal article" date="2020" name="Stud. Mycol.">
        <title>101 Dothideomycetes genomes: a test case for predicting lifestyles and emergence of pathogens.</title>
        <authorList>
            <person name="Haridas S."/>
            <person name="Albert R."/>
            <person name="Binder M."/>
            <person name="Bloem J."/>
            <person name="Labutti K."/>
            <person name="Salamov A."/>
            <person name="Andreopoulos B."/>
            <person name="Baker S."/>
            <person name="Barry K."/>
            <person name="Bills G."/>
            <person name="Bluhm B."/>
            <person name="Cannon C."/>
            <person name="Castanera R."/>
            <person name="Culley D."/>
            <person name="Daum C."/>
            <person name="Ezra D."/>
            <person name="Gonzalez J."/>
            <person name="Henrissat B."/>
            <person name="Kuo A."/>
            <person name="Liang C."/>
            <person name="Lipzen A."/>
            <person name="Lutzoni F."/>
            <person name="Magnuson J."/>
            <person name="Mondo S."/>
            <person name="Nolan M."/>
            <person name="Ohm R."/>
            <person name="Pangilinan J."/>
            <person name="Park H.-J."/>
            <person name="Ramirez L."/>
            <person name="Alfaro M."/>
            <person name="Sun H."/>
            <person name="Tritt A."/>
            <person name="Yoshinaga Y."/>
            <person name="Zwiers L.-H."/>
            <person name="Turgeon B."/>
            <person name="Goodwin S."/>
            <person name="Spatafora J."/>
            <person name="Crous P."/>
            <person name="Grigoriev I."/>
        </authorList>
    </citation>
    <scope>NUCLEOTIDE SEQUENCE</scope>
    <source>
        <strain evidence="2">CBS 260.36</strain>
    </source>
</reference>
<accession>A0A9P4JD84</accession>
<dbReference type="SUPFAM" id="SSF51197">
    <property type="entry name" value="Clavaminate synthase-like"/>
    <property type="match status" value="1"/>
</dbReference>
<dbReference type="GO" id="GO:0048244">
    <property type="term" value="F:phytanoyl-CoA dioxygenase activity"/>
    <property type="evidence" value="ECO:0007669"/>
    <property type="project" value="InterPro"/>
</dbReference>
<dbReference type="AlphaFoldDB" id="A0A9P4JD84"/>
<dbReference type="GO" id="GO:0001561">
    <property type="term" value="P:fatty acid alpha-oxidation"/>
    <property type="evidence" value="ECO:0007669"/>
    <property type="project" value="InterPro"/>
</dbReference>
<name>A0A9P4JD84_9PEZI</name>
<dbReference type="InterPro" id="IPR008775">
    <property type="entry name" value="Phytyl_CoA_dOase-like"/>
</dbReference>
<feature type="compositionally biased region" description="Low complexity" evidence="1">
    <location>
        <begin position="23"/>
        <end position="36"/>
    </location>
</feature>
<dbReference type="OrthoDB" id="187894at2759"/>
<dbReference type="EMBL" id="ML996081">
    <property type="protein sequence ID" value="KAF2157967.1"/>
    <property type="molecule type" value="Genomic_DNA"/>
</dbReference>
<gene>
    <name evidence="2" type="ORF">K461DRAFT_274211</name>
</gene>
<feature type="region of interest" description="Disordered" evidence="1">
    <location>
        <begin position="1"/>
        <end position="44"/>
    </location>
</feature>
<keyword evidence="3" id="KW-1185">Reference proteome</keyword>
<dbReference type="PANTHER" id="PTHR21308:SF8">
    <property type="entry name" value="PHYTANOYL-COA DIOXYGENASE FAMILY PROTEIN (AFU_ORTHOLOGUE AFUA_2G09620)"/>
    <property type="match status" value="1"/>
</dbReference>
<dbReference type="Pfam" id="PF05721">
    <property type="entry name" value="PhyH"/>
    <property type="match status" value="1"/>
</dbReference>
<protein>
    <submittedName>
        <fullName evidence="2">Phytanoyl-CoA dioxygenase family protein</fullName>
    </submittedName>
</protein>
<comment type="caution">
    <text evidence="2">The sequence shown here is derived from an EMBL/GenBank/DDBJ whole genome shotgun (WGS) entry which is preliminary data.</text>
</comment>
<feature type="compositionally biased region" description="Polar residues" evidence="1">
    <location>
        <begin position="1"/>
        <end position="12"/>
    </location>
</feature>
<sequence length="424" mass="46217">MLQTSTAPTSVGRQPGTIDFPEASHASSQKVASSSSTTHPPRLFNQNEEASTTELQRLTSQTLSPSSCPLASQILHNVPIYDCSTLDIATPSSRDALMSELYTQLLHGPGVLVLRNLYPSLPVLDAANTAFDSIIASELVAGASAGDHFAASAANSRIWNSFSKLCLADPLTFVQYFSNPFLALICEAYLGPAYRITTQVNVVRPSGAPQTCHRDYHLGFQTPETVARWPRAMHLASQLLTLQGAVAQTDMPLASGPTRLLPFSQLLPDGFMKYRLDAFQRFFLDNYVALPLKKGDGLFFNPALYHAAGANETVDFHRSANLIQVSSAFGKPMEYIDSLPLVESTWDILTAKVGKEGVSEEVKCFIQAVAEGYPFPTNLDRRPPAPGGMAPESEQDLLLRGLEEGWDTTRAVRELAKLQQDSRI</sequence>
<evidence type="ECO:0000256" key="1">
    <source>
        <dbReference type="SAM" id="MobiDB-lite"/>
    </source>
</evidence>
<organism evidence="2 3">
    <name type="scientific">Myriangium duriaei CBS 260.36</name>
    <dbReference type="NCBI Taxonomy" id="1168546"/>
    <lineage>
        <taxon>Eukaryota</taxon>
        <taxon>Fungi</taxon>
        <taxon>Dikarya</taxon>
        <taxon>Ascomycota</taxon>
        <taxon>Pezizomycotina</taxon>
        <taxon>Dothideomycetes</taxon>
        <taxon>Dothideomycetidae</taxon>
        <taxon>Myriangiales</taxon>
        <taxon>Myriangiaceae</taxon>
        <taxon>Myriangium</taxon>
    </lineage>
</organism>
<keyword evidence="2" id="KW-0560">Oxidoreductase</keyword>
<evidence type="ECO:0000313" key="3">
    <source>
        <dbReference type="Proteomes" id="UP000799439"/>
    </source>
</evidence>
<dbReference type="Proteomes" id="UP000799439">
    <property type="component" value="Unassembled WGS sequence"/>
</dbReference>
<dbReference type="Gene3D" id="2.60.120.620">
    <property type="entry name" value="q2cbj1_9rhob like domain"/>
    <property type="match status" value="1"/>
</dbReference>
<proteinExistence type="predicted"/>
<dbReference type="PANTHER" id="PTHR21308">
    <property type="entry name" value="PHYTANOYL-COA ALPHA-HYDROXYLASE"/>
    <property type="match status" value="1"/>
</dbReference>
<keyword evidence="2" id="KW-0223">Dioxygenase</keyword>